<protein>
    <submittedName>
        <fullName evidence="3">DNA-binding response regulator</fullName>
    </submittedName>
</protein>
<dbReference type="Gene3D" id="3.40.50.2300">
    <property type="match status" value="1"/>
</dbReference>
<feature type="modified residue" description="4-aspartylphosphate" evidence="1">
    <location>
        <position position="63"/>
    </location>
</feature>
<dbReference type="InterPro" id="IPR011006">
    <property type="entry name" value="CheY-like_superfamily"/>
</dbReference>
<evidence type="ECO:0000259" key="2">
    <source>
        <dbReference type="PROSITE" id="PS50110"/>
    </source>
</evidence>
<reference evidence="3 4" key="1">
    <citation type="submission" date="2018-07" db="EMBL/GenBank/DDBJ databases">
        <title>Pedobacter sp. nov., isolated from soil.</title>
        <authorList>
            <person name="Zhou L.Y."/>
            <person name="Du Z.J."/>
        </authorList>
    </citation>
    <scope>NUCLEOTIDE SEQUENCE [LARGE SCALE GENOMIC DNA]</scope>
    <source>
        <strain evidence="3 4">JDX94</strain>
    </source>
</reference>
<evidence type="ECO:0000313" key="4">
    <source>
        <dbReference type="Proteomes" id="UP000253961"/>
    </source>
</evidence>
<dbReference type="GO" id="GO:0003677">
    <property type="term" value="F:DNA binding"/>
    <property type="evidence" value="ECO:0007669"/>
    <property type="project" value="UniProtKB-KW"/>
</dbReference>
<proteinExistence type="predicted"/>
<feature type="domain" description="Response regulatory" evidence="2">
    <location>
        <begin position="11"/>
        <end position="128"/>
    </location>
</feature>
<name>A0A369Q489_9SPHI</name>
<dbReference type="SUPFAM" id="SSF52172">
    <property type="entry name" value="CheY-like"/>
    <property type="match status" value="1"/>
</dbReference>
<keyword evidence="3" id="KW-0238">DNA-binding</keyword>
<organism evidence="3 4">
    <name type="scientific">Pedobacter chinensis</name>
    <dbReference type="NCBI Taxonomy" id="2282421"/>
    <lineage>
        <taxon>Bacteria</taxon>
        <taxon>Pseudomonadati</taxon>
        <taxon>Bacteroidota</taxon>
        <taxon>Sphingobacteriia</taxon>
        <taxon>Sphingobacteriales</taxon>
        <taxon>Sphingobacteriaceae</taxon>
        <taxon>Pedobacter</taxon>
    </lineage>
</organism>
<keyword evidence="4" id="KW-1185">Reference proteome</keyword>
<dbReference type="GO" id="GO:0000160">
    <property type="term" value="P:phosphorelay signal transduction system"/>
    <property type="evidence" value="ECO:0007669"/>
    <property type="project" value="InterPro"/>
</dbReference>
<dbReference type="AlphaFoldDB" id="A0A369Q489"/>
<sequence length="149" mass="16548">MNTVNNPEQTNIAFINDKSPILDLTSNDLVASGINVLFRSESIEDGLSQLSALKTLPKACIIDLDFHDKNVLAQLRELKSKYPNIKLIAHSDIDTDETVKSLLGIGFENYLLIGSDADDFKTAIEGVINDKRYFSVGVSKIAHEYFDNK</sequence>
<evidence type="ECO:0000256" key="1">
    <source>
        <dbReference type="PROSITE-ProRule" id="PRU00169"/>
    </source>
</evidence>
<comment type="caution">
    <text evidence="3">The sequence shown here is derived from an EMBL/GenBank/DDBJ whole genome shotgun (WGS) entry which is preliminary data.</text>
</comment>
<evidence type="ECO:0000313" key="3">
    <source>
        <dbReference type="EMBL" id="RDC58097.1"/>
    </source>
</evidence>
<keyword evidence="1" id="KW-0597">Phosphoprotein</keyword>
<dbReference type="PROSITE" id="PS50110">
    <property type="entry name" value="RESPONSE_REGULATORY"/>
    <property type="match status" value="1"/>
</dbReference>
<gene>
    <name evidence="3" type="ORF">DU508_03880</name>
</gene>
<dbReference type="InterPro" id="IPR001789">
    <property type="entry name" value="Sig_transdc_resp-reg_receiver"/>
</dbReference>
<dbReference type="EMBL" id="QPKV01000002">
    <property type="protein sequence ID" value="RDC58097.1"/>
    <property type="molecule type" value="Genomic_DNA"/>
</dbReference>
<dbReference type="OrthoDB" id="9797341at2"/>
<dbReference type="RefSeq" id="WP_115401507.1">
    <property type="nucleotide sequence ID" value="NZ_QPKV01000002.1"/>
</dbReference>
<dbReference type="Proteomes" id="UP000253961">
    <property type="component" value="Unassembled WGS sequence"/>
</dbReference>
<accession>A0A369Q489</accession>